<feature type="transmembrane region" description="Helical" evidence="7">
    <location>
        <begin position="620"/>
        <end position="642"/>
    </location>
</feature>
<feature type="transmembrane region" description="Helical" evidence="7">
    <location>
        <begin position="509"/>
        <end position="530"/>
    </location>
</feature>
<feature type="compositionally biased region" description="Acidic residues" evidence="6">
    <location>
        <begin position="969"/>
        <end position="995"/>
    </location>
</feature>
<evidence type="ECO:0000256" key="3">
    <source>
        <dbReference type="ARBA" id="ARBA00022692"/>
    </source>
</evidence>
<feature type="transmembrane region" description="Helical" evidence="7">
    <location>
        <begin position="591"/>
        <end position="608"/>
    </location>
</feature>
<comment type="caution">
    <text evidence="10">The sequence shown here is derived from an EMBL/GenBank/DDBJ whole genome shotgun (WGS) entry which is preliminary data.</text>
</comment>
<dbReference type="VEuPathDB" id="FungiDB:AB675_1264"/>
<sequence>MKFAKELDDDLVPEWRSKYLNYKGGKKRIKAVTRALREAAKTPSSTFPRPEATPELPYTHFDYNARRSRKNQANGTKAARKPALEEARRVSTLFAASPPVLIPDSQPETEENSTFTSPEGSPEEETPLQPVRSRATRYGSIIGSPPSGPARMPSLDLPDPALATKKHDAPDDLTQLPSPVVKPPNPSPDPYHIGKDTAKQSLAKRMFLQRHRNSTAPSPGNARTYSQSKLRRMFTSHHEQTPTGNDVQLEAYEKLDAKQDDFFSYLDKELKKVEEFYKFKEDEANDRLMVLRKQLHELRDHRLEEVRSLHKGQSKTNGVLKDLGGDEHKPSLSNAYGVANLARPVGEFVTGKTKIGRVTKSLQQNASPEISPGQAAARPSVDNRADFVRRQQHVPSYRVAKRRLKLAVQEYYRSLELLKSYALLNQTAFRKINKKYDKAINARPPLRYYSEYVQDAYFVKSDVIGNHMVTVEDLYSRYFEKGNHKIAVRKLRSKLKEDDTSDVTFRNGLWLAAGGCLGVAGLVDALRLLFGTEGVLKIQVSYLLQLYAGYFLALSLGLAFIVNCRIWKQNRVNYAFVFEFDPRHTLDWRQLAEPPCFLMFLLGLFLYINFRHPVDDGFFLYYPVILISLTLLLMVLPFKIFYPQARKWWAYSNWRLLCAGIYNVEFRDFYLGDMYTSATYSMSQIALFFCLYSSGWNDPPHCNSNHSRLLGFFTTFPAILRAFQCIRRFWDSGSWFPHMANFVKYCGNIMYYMSLSLYRIDMDHKTRAVFITFAAVNSVYCTIWDIFMDWSLGDWIHGDNKFLRSRLAFKKRRYYYVAMVLDIILRQQWIVYAIFVEDLQHSSAASFFVGFAEVIRRGMWSIFRVENEHCNNVGKFRAYRDVPLPYKLPDEQVPESQRESMDPQTDGGATPTGVEGAVASGTDLERQRTDDSATSTVRNRFRALARVATAFANAHGQDYEKKKRPTGDAPDEEQPLDGNESSDDDDDPAAEDVDDEFRRSVEVQDNEDVDQVRDLVTRAARTAPRS</sequence>
<dbReference type="InterPro" id="IPR004342">
    <property type="entry name" value="EXS_C"/>
</dbReference>
<dbReference type="RefSeq" id="XP_017995636.1">
    <property type="nucleotide sequence ID" value="XM_018141141.1"/>
</dbReference>
<feature type="domain" description="EXS" evidence="8">
    <location>
        <begin position="701"/>
        <end position="896"/>
    </location>
</feature>
<feature type="transmembrane region" description="Helical" evidence="7">
    <location>
        <begin position="542"/>
        <end position="562"/>
    </location>
</feature>
<dbReference type="GO" id="GO:0016036">
    <property type="term" value="P:cellular response to phosphate starvation"/>
    <property type="evidence" value="ECO:0007669"/>
    <property type="project" value="TreeGrafter"/>
</dbReference>
<evidence type="ECO:0000313" key="11">
    <source>
        <dbReference type="Proteomes" id="UP000038010"/>
    </source>
</evidence>
<evidence type="ECO:0000259" key="8">
    <source>
        <dbReference type="PROSITE" id="PS51380"/>
    </source>
</evidence>
<evidence type="ECO:0000256" key="7">
    <source>
        <dbReference type="SAM" id="Phobius"/>
    </source>
</evidence>
<proteinExistence type="inferred from homology"/>
<evidence type="ECO:0000256" key="1">
    <source>
        <dbReference type="ARBA" id="ARBA00004141"/>
    </source>
</evidence>
<dbReference type="PANTHER" id="PTHR10783">
    <property type="entry name" value="XENOTROPIC AND POLYTROPIC RETROVIRUS RECEPTOR 1-RELATED"/>
    <property type="match status" value="1"/>
</dbReference>
<feature type="transmembrane region" description="Helical" evidence="7">
    <location>
        <begin position="766"/>
        <end position="787"/>
    </location>
</feature>
<evidence type="ECO:0000313" key="10">
    <source>
        <dbReference type="EMBL" id="KPI35673.1"/>
    </source>
</evidence>
<evidence type="ECO:0000256" key="2">
    <source>
        <dbReference type="ARBA" id="ARBA00009665"/>
    </source>
</evidence>
<gene>
    <name evidence="10" type="ORF">AB675_1264</name>
</gene>
<name>A0A0N1NWB3_9EURO</name>
<feature type="domain" description="SPX" evidence="9">
    <location>
        <begin position="1"/>
        <end position="450"/>
    </location>
</feature>
<dbReference type="GO" id="GO:0005794">
    <property type="term" value="C:Golgi apparatus"/>
    <property type="evidence" value="ECO:0007669"/>
    <property type="project" value="TreeGrafter"/>
</dbReference>
<reference evidence="10 11" key="1">
    <citation type="submission" date="2015-06" db="EMBL/GenBank/DDBJ databases">
        <title>Draft genome of the ant-associated black yeast Phialophora attae CBS 131958.</title>
        <authorList>
            <person name="Moreno L.F."/>
            <person name="Stielow B.J."/>
            <person name="de Hoog S."/>
            <person name="Vicente V.A."/>
            <person name="Weiss V.A."/>
            <person name="de Vries M."/>
            <person name="Cruz L.M."/>
            <person name="Souza E.M."/>
        </authorList>
    </citation>
    <scope>NUCLEOTIDE SEQUENCE [LARGE SCALE GENOMIC DNA]</scope>
    <source>
        <strain evidence="10 11">CBS 131958</strain>
    </source>
</reference>
<evidence type="ECO:0000256" key="6">
    <source>
        <dbReference type="SAM" id="MobiDB-lite"/>
    </source>
</evidence>
<evidence type="ECO:0000256" key="5">
    <source>
        <dbReference type="ARBA" id="ARBA00023136"/>
    </source>
</evidence>
<keyword evidence="3 7" id="KW-0812">Transmembrane</keyword>
<feature type="region of interest" description="Disordered" evidence="6">
    <location>
        <begin position="65"/>
        <end position="191"/>
    </location>
</feature>
<feature type="region of interest" description="Disordered" evidence="6">
    <location>
        <begin position="887"/>
        <end position="937"/>
    </location>
</feature>
<keyword evidence="4 7" id="KW-1133">Transmembrane helix</keyword>
<dbReference type="PROSITE" id="PS51380">
    <property type="entry name" value="EXS"/>
    <property type="match status" value="1"/>
</dbReference>
<feature type="region of interest" description="Disordered" evidence="6">
    <location>
        <begin position="955"/>
        <end position="1026"/>
    </location>
</feature>
<dbReference type="Pfam" id="PF03105">
    <property type="entry name" value="SPX"/>
    <property type="match status" value="1"/>
</dbReference>
<dbReference type="PANTHER" id="PTHR10783:SF103">
    <property type="entry name" value="SOLUTE CARRIER FAMILY 53 MEMBER 1"/>
    <property type="match status" value="1"/>
</dbReference>
<protein>
    <recommendedName>
        <fullName evidence="12">Protein SYG1-like protein</fullName>
    </recommendedName>
</protein>
<feature type="compositionally biased region" description="Pro residues" evidence="6">
    <location>
        <begin position="180"/>
        <end position="189"/>
    </location>
</feature>
<evidence type="ECO:0000256" key="4">
    <source>
        <dbReference type="ARBA" id="ARBA00022989"/>
    </source>
</evidence>
<comment type="subcellular location">
    <subcellularLocation>
        <location evidence="1">Membrane</location>
        <topology evidence="1">Multi-pass membrane protein</topology>
    </subcellularLocation>
</comment>
<dbReference type="Pfam" id="PF03124">
    <property type="entry name" value="EXS"/>
    <property type="match status" value="1"/>
</dbReference>
<dbReference type="GO" id="GO:0000822">
    <property type="term" value="F:inositol hexakisphosphate binding"/>
    <property type="evidence" value="ECO:0007669"/>
    <property type="project" value="TreeGrafter"/>
</dbReference>
<dbReference type="AlphaFoldDB" id="A0A0N1NWB3"/>
<organism evidence="10 11">
    <name type="scientific">Cyphellophora attinorum</name>
    <dbReference type="NCBI Taxonomy" id="1664694"/>
    <lineage>
        <taxon>Eukaryota</taxon>
        <taxon>Fungi</taxon>
        <taxon>Dikarya</taxon>
        <taxon>Ascomycota</taxon>
        <taxon>Pezizomycotina</taxon>
        <taxon>Eurotiomycetes</taxon>
        <taxon>Chaetothyriomycetidae</taxon>
        <taxon>Chaetothyriales</taxon>
        <taxon>Cyphellophoraceae</taxon>
        <taxon>Cyphellophora</taxon>
    </lineage>
</organism>
<dbReference type="Proteomes" id="UP000038010">
    <property type="component" value="Unassembled WGS sequence"/>
</dbReference>
<dbReference type="STRING" id="1664694.A0A0N1NWB3"/>
<keyword evidence="11" id="KW-1185">Reference proteome</keyword>
<evidence type="ECO:0000259" key="9">
    <source>
        <dbReference type="PROSITE" id="PS51382"/>
    </source>
</evidence>
<dbReference type="InterPro" id="IPR004331">
    <property type="entry name" value="SPX_dom"/>
</dbReference>
<dbReference type="GeneID" id="28733021"/>
<dbReference type="GO" id="GO:0005886">
    <property type="term" value="C:plasma membrane"/>
    <property type="evidence" value="ECO:0007669"/>
    <property type="project" value="TreeGrafter"/>
</dbReference>
<accession>A0A0N1NWB3</accession>
<dbReference type="PROSITE" id="PS51382">
    <property type="entry name" value="SPX"/>
    <property type="match status" value="1"/>
</dbReference>
<dbReference type="GO" id="GO:0006817">
    <property type="term" value="P:phosphate ion transport"/>
    <property type="evidence" value="ECO:0007669"/>
    <property type="project" value="TreeGrafter"/>
</dbReference>
<feature type="region of interest" description="Disordered" evidence="6">
    <location>
        <begin position="38"/>
        <end position="57"/>
    </location>
</feature>
<dbReference type="CDD" id="cd14475">
    <property type="entry name" value="SPX_SYG1_like"/>
    <property type="match status" value="1"/>
</dbReference>
<keyword evidence="5 7" id="KW-0472">Membrane</keyword>
<dbReference type="OrthoDB" id="9970435at2759"/>
<comment type="similarity">
    <text evidence="2">Belongs to the SYG1 (TC 2.A.94) family.</text>
</comment>
<dbReference type="EMBL" id="LFJN01000037">
    <property type="protein sequence ID" value="KPI35673.1"/>
    <property type="molecule type" value="Genomic_DNA"/>
</dbReference>
<evidence type="ECO:0008006" key="12">
    <source>
        <dbReference type="Google" id="ProtNLM"/>
    </source>
</evidence>